<keyword evidence="11" id="KW-0670">Pyruvate</keyword>
<dbReference type="PROSITE" id="PS01087">
    <property type="entry name" value="RADICAL_ACTIVATING"/>
    <property type="match status" value="1"/>
</dbReference>
<organism evidence="11 12">
    <name type="scientific">Prevotella corporis</name>
    <dbReference type="NCBI Taxonomy" id="28128"/>
    <lineage>
        <taxon>Bacteria</taxon>
        <taxon>Pseudomonadati</taxon>
        <taxon>Bacteroidota</taxon>
        <taxon>Bacteroidia</taxon>
        <taxon>Bacteroidales</taxon>
        <taxon>Prevotellaceae</taxon>
        <taxon>Prevotella</taxon>
    </lineage>
</organism>
<evidence type="ECO:0000256" key="6">
    <source>
        <dbReference type="ARBA" id="ARBA00023002"/>
    </source>
</evidence>
<dbReference type="EMBL" id="LRQG01000222">
    <property type="protein sequence ID" value="KXA33431.1"/>
    <property type="molecule type" value="Genomic_DNA"/>
</dbReference>
<dbReference type="SUPFAM" id="SSF102114">
    <property type="entry name" value="Radical SAM enzymes"/>
    <property type="match status" value="1"/>
</dbReference>
<comment type="catalytic activity">
    <reaction evidence="9">
        <text>glycyl-[formate C-acetyltransferase] + reduced [flavodoxin] + S-adenosyl-L-methionine = glycin-2-yl radical-[formate C-acetyltransferase] + semiquinone [flavodoxin] + 5'-deoxyadenosine + L-methionine + H(+)</text>
        <dbReference type="Rhea" id="RHEA:19225"/>
        <dbReference type="Rhea" id="RHEA-COMP:10622"/>
        <dbReference type="Rhea" id="RHEA-COMP:12190"/>
        <dbReference type="Rhea" id="RHEA-COMP:12191"/>
        <dbReference type="Rhea" id="RHEA-COMP:14480"/>
        <dbReference type="ChEBI" id="CHEBI:15378"/>
        <dbReference type="ChEBI" id="CHEBI:17319"/>
        <dbReference type="ChEBI" id="CHEBI:29947"/>
        <dbReference type="ChEBI" id="CHEBI:32722"/>
        <dbReference type="ChEBI" id="CHEBI:57618"/>
        <dbReference type="ChEBI" id="CHEBI:57844"/>
        <dbReference type="ChEBI" id="CHEBI:59789"/>
        <dbReference type="ChEBI" id="CHEBI:140311"/>
        <dbReference type="EC" id="1.97.1.4"/>
    </reaction>
</comment>
<dbReference type="GO" id="GO:0051539">
    <property type="term" value="F:4 iron, 4 sulfur cluster binding"/>
    <property type="evidence" value="ECO:0007669"/>
    <property type="project" value="UniProtKB-UniRule"/>
</dbReference>
<keyword evidence="11" id="KW-0456">Lyase</keyword>
<dbReference type="GO" id="GO:0016829">
    <property type="term" value="F:lyase activity"/>
    <property type="evidence" value="ECO:0007669"/>
    <property type="project" value="UniProtKB-KW"/>
</dbReference>
<comment type="subcellular location">
    <subcellularLocation>
        <location evidence="9">Cytoplasm</location>
    </subcellularLocation>
</comment>
<keyword evidence="12" id="KW-1185">Reference proteome</keyword>
<evidence type="ECO:0000256" key="2">
    <source>
        <dbReference type="ARBA" id="ARBA00009777"/>
    </source>
</evidence>
<gene>
    <name evidence="11" type="ORF">HMPREF3226_02501</name>
</gene>
<comment type="similarity">
    <text evidence="2 9">Belongs to the organic radical-activating enzymes family.</text>
</comment>
<evidence type="ECO:0000256" key="7">
    <source>
        <dbReference type="ARBA" id="ARBA00023004"/>
    </source>
</evidence>
<comment type="caution">
    <text evidence="11">The sequence shown here is derived from an EMBL/GenBank/DDBJ whole genome shotgun (WGS) entry which is preliminary data.</text>
</comment>
<evidence type="ECO:0000256" key="8">
    <source>
        <dbReference type="ARBA" id="ARBA00023014"/>
    </source>
</evidence>
<keyword evidence="6 9" id="KW-0560">Oxidoreductase</keyword>
<dbReference type="InterPro" id="IPR058240">
    <property type="entry name" value="rSAM_sf"/>
</dbReference>
<dbReference type="PANTHER" id="PTHR30352:SF5">
    <property type="entry name" value="PYRUVATE FORMATE-LYASE 1-ACTIVATING ENZYME"/>
    <property type="match status" value="1"/>
</dbReference>
<dbReference type="CDD" id="cd01335">
    <property type="entry name" value="Radical_SAM"/>
    <property type="match status" value="1"/>
</dbReference>
<proteinExistence type="inferred from homology"/>
<keyword evidence="7 9" id="KW-0408">Iron</keyword>
<feature type="domain" description="Radical SAM core" evidence="10">
    <location>
        <begin position="60"/>
        <end position="287"/>
    </location>
</feature>
<keyword evidence="4 9" id="KW-0949">S-adenosyl-L-methionine</keyword>
<dbReference type="InterPro" id="IPR012839">
    <property type="entry name" value="Organic_radical_activase"/>
</dbReference>
<dbReference type="InterPro" id="IPR013785">
    <property type="entry name" value="Aldolase_TIM"/>
</dbReference>
<dbReference type="PATRIC" id="fig|28128.5.peg.2569"/>
<comment type="function">
    <text evidence="9">Activation of pyruvate formate-lyase under anaerobic conditions by generation of an organic free radical, using S-adenosylmethionine and reduced flavodoxin as cosubstrates to produce 5'-deoxy-adenosine.</text>
</comment>
<dbReference type="STRING" id="28128.HMPREF3226_02501"/>
<dbReference type="PROSITE" id="PS51918">
    <property type="entry name" value="RADICAL_SAM"/>
    <property type="match status" value="1"/>
</dbReference>
<dbReference type="GO" id="GO:0043365">
    <property type="term" value="F:[formate-C-acetyltransferase]-activating enzyme activity"/>
    <property type="evidence" value="ECO:0007669"/>
    <property type="project" value="UniProtKB-UniRule"/>
</dbReference>
<dbReference type="InterPro" id="IPR034457">
    <property type="entry name" value="Organic_radical-activating"/>
</dbReference>
<dbReference type="SFLD" id="SFLDS00029">
    <property type="entry name" value="Radical_SAM"/>
    <property type="match status" value="1"/>
</dbReference>
<protein>
    <recommendedName>
        <fullName evidence="9">Pyruvate formate-lyase-activating enzyme</fullName>
        <ecNumber evidence="9">1.97.1.4</ecNumber>
    </recommendedName>
</protein>
<sequence length="288" mass="33372">MVPHNEDSKDKLTPKQYMMISNDNESNQSEPKVFYQTGELERVDADTRARVHSTESFGSVDGPGIRFIVFLKGCAMRCRYCHNPDTWNPETDKLMTPDELLAQAVRYRSYWGKNGGITVSGGEALLQIDFLIDFFRKAKAQGIHTCLDTSAQPFRRTGSFFVKFQELMRYTDLLLFDIKHIDSAEHKKLTGYSNENILDCIRYLSEIKKPVWIRHVLVPTITDKEEYLYQLRDFIATLTNVERIEVLPYHTLGVYKWENLNMSYELKDIPEPTQESVEHAQKLLSGDL</sequence>
<evidence type="ECO:0000256" key="9">
    <source>
        <dbReference type="RuleBase" id="RU362053"/>
    </source>
</evidence>
<dbReference type="PIRSF" id="PIRSF000371">
    <property type="entry name" value="PFL_act_enz"/>
    <property type="match status" value="1"/>
</dbReference>
<dbReference type="InterPro" id="IPR001989">
    <property type="entry name" value="Radical_activat_CS"/>
</dbReference>
<dbReference type="EC" id="1.97.1.4" evidence="9"/>
<dbReference type="InterPro" id="IPR012838">
    <property type="entry name" value="PFL1_activating"/>
</dbReference>
<comment type="function">
    <text evidence="1">Activation of pyruvate formate-lyase 1 under anaerobic conditions by generation of an organic free radical, using S-adenosylmethionine and reduced flavodoxin as cosubstrates to produce 5'-deoxy-adenosine.</text>
</comment>
<evidence type="ECO:0000256" key="5">
    <source>
        <dbReference type="ARBA" id="ARBA00022723"/>
    </source>
</evidence>
<keyword evidence="8 9" id="KW-0411">Iron-sulfur</keyword>
<dbReference type="Gene3D" id="3.20.20.70">
    <property type="entry name" value="Aldolase class I"/>
    <property type="match status" value="1"/>
</dbReference>
<dbReference type="Pfam" id="PF04055">
    <property type="entry name" value="Radical_SAM"/>
    <property type="match status" value="1"/>
</dbReference>
<evidence type="ECO:0000313" key="11">
    <source>
        <dbReference type="EMBL" id="KXA33431.1"/>
    </source>
</evidence>
<dbReference type="InterPro" id="IPR007197">
    <property type="entry name" value="rSAM"/>
</dbReference>
<evidence type="ECO:0000256" key="4">
    <source>
        <dbReference type="ARBA" id="ARBA00022691"/>
    </source>
</evidence>
<dbReference type="SFLD" id="SFLDG01066">
    <property type="entry name" value="organic_radical-activating_enz"/>
    <property type="match status" value="1"/>
</dbReference>
<accession>A0A133PVP4</accession>
<dbReference type="Proteomes" id="UP000070533">
    <property type="component" value="Unassembled WGS sequence"/>
</dbReference>
<keyword evidence="3 9" id="KW-0004">4Fe-4S</keyword>
<dbReference type="GO" id="GO:0046872">
    <property type="term" value="F:metal ion binding"/>
    <property type="evidence" value="ECO:0007669"/>
    <property type="project" value="UniProtKB-UniRule"/>
</dbReference>
<evidence type="ECO:0000313" key="12">
    <source>
        <dbReference type="Proteomes" id="UP000070533"/>
    </source>
</evidence>
<evidence type="ECO:0000256" key="3">
    <source>
        <dbReference type="ARBA" id="ARBA00022485"/>
    </source>
</evidence>
<reference evidence="12" key="1">
    <citation type="submission" date="2016-01" db="EMBL/GenBank/DDBJ databases">
        <authorList>
            <person name="Mitreva M."/>
            <person name="Pepin K.H."/>
            <person name="Mihindukulasuriya K.A."/>
            <person name="Fulton R."/>
            <person name="Fronick C."/>
            <person name="O'Laughlin M."/>
            <person name="Miner T."/>
            <person name="Herter B."/>
            <person name="Rosa B.A."/>
            <person name="Cordes M."/>
            <person name="Tomlinson C."/>
            <person name="Wollam A."/>
            <person name="Palsikar V.B."/>
            <person name="Mardis E.R."/>
            <person name="Wilson R.K."/>
        </authorList>
    </citation>
    <scope>NUCLEOTIDE SEQUENCE [LARGE SCALE GENOMIC DNA]</scope>
    <source>
        <strain evidence="12">MJR7716</strain>
    </source>
</reference>
<dbReference type="NCBIfam" id="TIGR02493">
    <property type="entry name" value="PFLA"/>
    <property type="match status" value="1"/>
</dbReference>
<dbReference type="eggNOG" id="COG1180">
    <property type="taxonomic scope" value="Bacteria"/>
</dbReference>
<dbReference type="GO" id="GO:0005737">
    <property type="term" value="C:cytoplasm"/>
    <property type="evidence" value="ECO:0007669"/>
    <property type="project" value="UniProtKB-SubCell"/>
</dbReference>
<dbReference type="AlphaFoldDB" id="A0A133PVP4"/>
<evidence type="ECO:0000259" key="10">
    <source>
        <dbReference type="PROSITE" id="PS51918"/>
    </source>
</evidence>
<keyword evidence="9" id="KW-0963">Cytoplasm</keyword>
<name>A0A133PVP4_9BACT</name>
<dbReference type="PANTHER" id="PTHR30352">
    <property type="entry name" value="PYRUVATE FORMATE-LYASE-ACTIVATING ENZYME"/>
    <property type="match status" value="1"/>
</dbReference>
<evidence type="ECO:0000256" key="1">
    <source>
        <dbReference type="ARBA" id="ARBA00002918"/>
    </source>
</evidence>
<keyword evidence="5 9" id="KW-0479">Metal-binding</keyword>
<comment type="cofactor">
    <cofactor evidence="9">
        <name>[4Fe-4S] cluster</name>
        <dbReference type="ChEBI" id="CHEBI:49883"/>
    </cofactor>
    <text evidence="9">Binds 1 [4Fe-4S] cluster. The cluster is coordinated with 3 cysteines and an exchangeable S-adenosyl-L-methionine.</text>
</comment>